<gene>
    <name evidence="2" type="ORF">G7K_6915-t1</name>
</gene>
<dbReference type="Proteomes" id="UP000033140">
    <property type="component" value="Unassembled WGS sequence"/>
</dbReference>
<protein>
    <recommendedName>
        <fullName evidence="4">SAP domain-containing protein</fullName>
    </recommendedName>
</protein>
<dbReference type="EMBL" id="BACD03000095">
    <property type="protein sequence ID" value="GAO52849.1"/>
    <property type="molecule type" value="Genomic_DNA"/>
</dbReference>
<feature type="compositionally biased region" description="Basic and acidic residues" evidence="1">
    <location>
        <begin position="61"/>
        <end position="71"/>
    </location>
</feature>
<reference evidence="2 3" key="2">
    <citation type="journal article" date="2014" name="J. Gen. Appl. Microbiol.">
        <title>The early diverging ascomycetous budding yeast Saitoella complicata has three histone deacetylases belonging to the Clr6, Hos2, and Rpd3 lineages.</title>
        <authorList>
            <person name="Nishida H."/>
            <person name="Matsumoto T."/>
            <person name="Kondo S."/>
            <person name="Hamamoto M."/>
            <person name="Yoshikawa H."/>
        </authorList>
    </citation>
    <scope>NUCLEOTIDE SEQUENCE [LARGE SCALE GENOMIC DNA]</scope>
    <source>
        <strain evidence="2 3">NRRL Y-17804</strain>
    </source>
</reference>
<evidence type="ECO:0000313" key="3">
    <source>
        <dbReference type="Proteomes" id="UP000033140"/>
    </source>
</evidence>
<evidence type="ECO:0000256" key="1">
    <source>
        <dbReference type="SAM" id="MobiDB-lite"/>
    </source>
</evidence>
<name>A0A0E9NSK7_SAICN</name>
<accession>A0A0E9NSK7</accession>
<comment type="caution">
    <text evidence="2">The sequence shown here is derived from an EMBL/GenBank/DDBJ whole genome shotgun (WGS) entry which is preliminary data.</text>
</comment>
<evidence type="ECO:0008006" key="4">
    <source>
        <dbReference type="Google" id="ProtNLM"/>
    </source>
</evidence>
<reference evidence="2 3" key="3">
    <citation type="journal article" date="2015" name="Genome Announc.">
        <title>Draft Genome Sequence of the Archiascomycetous Yeast Saitoella complicata.</title>
        <authorList>
            <person name="Yamauchi K."/>
            <person name="Kondo S."/>
            <person name="Hamamoto M."/>
            <person name="Takahashi Y."/>
            <person name="Ogura Y."/>
            <person name="Hayashi T."/>
            <person name="Nishida H."/>
        </authorList>
    </citation>
    <scope>NUCLEOTIDE SEQUENCE [LARGE SCALE GENOMIC DNA]</scope>
    <source>
        <strain evidence="2 3">NRRL Y-17804</strain>
    </source>
</reference>
<dbReference type="Gene3D" id="1.10.720.30">
    <property type="entry name" value="SAP domain"/>
    <property type="match status" value="1"/>
</dbReference>
<feature type="region of interest" description="Disordered" evidence="1">
    <location>
        <begin position="340"/>
        <end position="361"/>
    </location>
</feature>
<reference evidence="2 3" key="1">
    <citation type="journal article" date="2011" name="J. Gen. Appl. Microbiol.">
        <title>Draft genome sequencing of the enigmatic yeast Saitoella complicata.</title>
        <authorList>
            <person name="Nishida H."/>
            <person name="Hamamoto M."/>
            <person name="Sugiyama J."/>
        </authorList>
    </citation>
    <scope>NUCLEOTIDE SEQUENCE [LARGE SCALE GENOMIC DNA]</scope>
    <source>
        <strain evidence="2 3">NRRL Y-17804</strain>
    </source>
</reference>
<feature type="region of interest" description="Disordered" evidence="1">
    <location>
        <begin position="1"/>
        <end position="72"/>
    </location>
</feature>
<keyword evidence="3" id="KW-1185">Reference proteome</keyword>
<proteinExistence type="predicted"/>
<dbReference type="AlphaFoldDB" id="A0A0E9NSK7"/>
<dbReference type="InterPro" id="IPR036361">
    <property type="entry name" value="SAP_dom_sf"/>
</dbReference>
<feature type="compositionally biased region" description="Low complexity" evidence="1">
    <location>
        <begin position="522"/>
        <end position="563"/>
    </location>
</feature>
<evidence type="ECO:0000313" key="2">
    <source>
        <dbReference type="EMBL" id="GAO52849.1"/>
    </source>
</evidence>
<feature type="region of interest" description="Disordered" evidence="1">
    <location>
        <begin position="264"/>
        <end position="286"/>
    </location>
</feature>
<feature type="region of interest" description="Disordered" evidence="1">
    <location>
        <begin position="214"/>
        <end position="250"/>
    </location>
</feature>
<feature type="compositionally biased region" description="Pro residues" evidence="1">
    <location>
        <begin position="564"/>
        <end position="582"/>
    </location>
</feature>
<feature type="compositionally biased region" description="Polar residues" evidence="1">
    <location>
        <begin position="225"/>
        <end position="242"/>
    </location>
</feature>
<feature type="region of interest" description="Disordered" evidence="1">
    <location>
        <begin position="498"/>
        <end position="582"/>
    </location>
</feature>
<feature type="compositionally biased region" description="Polar residues" evidence="1">
    <location>
        <begin position="21"/>
        <end position="60"/>
    </location>
</feature>
<sequence>MRERSRSITLSLLARDRLRGEQNQQQSHTSQSYTNPFSTASFLSSTQQPLYPRQSSQSARHSPEPPRRIIDKTPFLAPAWGGETLESFKFQLTTDTTGTTGAPSIPTFAPLPEIDDQAYLSGYSFYDDIPPLFDGEAGSAADGPNKMFTGLTTIGDGGVEQSPSQAPMAKKRRIATPEIEGPVMGFEEFLFGRTGADGMEVKVATTAVAGDGARVLSPDMATRDPSPTSSSPARTGSMAQPGTTSSTASTTPYLATLSYSGTGTVTPLAPGDPSSTGIPPIGAGNGDAAAEDPLGAALANIDWSNGQGIDQWPDFLHHFPLDPLFVQPGYDQWGLLAGHQQSLDQPGESPKDGTQEGGLGQMPAPIVAQRVQPSITISHAQQPQFLSIHNPQPQHRLSLVAQQRLQQQQRSYTAQQPGRQAPMASLFEYAPFVDPMNTPTVTPPQGVSPPSTATPPPTTVNVPGAGVGVGVGVGVRAQQLQPRQGQMAVVIPANSPVGGQGMTRIPSAGGTAPPRPGVGVAQQGQQGTQTQQHIAQPRVQAQVPPAQQQFPLQPLQPGQQQQRPGPPQQRPSYPLPLPRAIPPPAAKIALAPLPAQPTPPPITPLSSVDLDDITVAECKRLLRQRTLCAVGRKEVLVGRLREWAGEGKV</sequence>
<organism evidence="2 3">
    <name type="scientific">Saitoella complicata (strain BCRC 22490 / CBS 7301 / JCM 7358 / NBRC 10748 / NRRL Y-17804)</name>
    <dbReference type="NCBI Taxonomy" id="698492"/>
    <lineage>
        <taxon>Eukaryota</taxon>
        <taxon>Fungi</taxon>
        <taxon>Dikarya</taxon>
        <taxon>Ascomycota</taxon>
        <taxon>Taphrinomycotina</taxon>
        <taxon>Taphrinomycotina incertae sedis</taxon>
        <taxon>Saitoella</taxon>
    </lineage>
</organism>